<dbReference type="Pfam" id="PF13191">
    <property type="entry name" value="AAA_16"/>
    <property type="match status" value="1"/>
</dbReference>
<evidence type="ECO:0000313" key="7">
    <source>
        <dbReference type="EMBL" id="MFC4999526.1"/>
    </source>
</evidence>
<evidence type="ECO:0000256" key="3">
    <source>
        <dbReference type="ARBA" id="ARBA00023125"/>
    </source>
</evidence>
<dbReference type="SMART" id="SM00862">
    <property type="entry name" value="Trans_reg_C"/>
    <property type="match status" value="1"/>
</dbReference>
<sequence length="1092" mass="118639">MEIVGGDGGIVDLGAPKLRAVLSLLLLDANRVVPLDRLIDQLWGDEPPASATGNLQSYISQLRRILEPARGPRQPAERLLTRPPGYLIRASEDDLDLLRFSRLVADGATALHGGDPQAAETLLREGLALWRGDPLADLVDEPVFGAERTRLQELYVTARERYGETLLALGRAETAVVVFDRLVVEQPLRERLWVRLATALYQASRQADALDAVRRCAAMLRAELGLEAGPELREVEQAVLRQDLASSPSKLVLPPVEAAQDAPSAEDPGTGLVGRRGERARLRAVLSDAVNGRGSVLVLEGEAGIGKTRLAEEAAEMALAQGWRVAWGRCADDIGAPALWPWLQILRQLERSGEVEPAGLLPDPVGDPDRQRFALFEQLRARLARAAAAQPVMLVLDDVQAADVISLHLLVLLARHLDDVRLVTVATARTVGEQLPRTTTDELAALARERRSTRVVLSGLGEGDIRQLLAGLGAPDGDQLASEIHARTEGNPFFVVELARLLSSEQRQVSSARQIPPSVRAVLDRRLARLPDDTRSLLALAAVIGRDFPLDLIQAAASLDAERVITVLEPAVISQVISEDDDRWVWRFSHALVQETLIAGLSRVQRARLHRQAGLALETRGWAGRPDVERLAHHFFQAVPVTGTEPAIGYAVEAASVARGRLAHDEAAAHTRRALALLDATDDAGARRRHELLVALGNDLLRSGHPHLAQEVIGEAIDIARRLGDRARLAAAASVWGGVTLWNWRSYGVVDESLVALLEDLAADAEDDDPRLRAELLGTLGVELAYHPVRRDDGIHYAEQGVALARQLRDPALLGRTLNNYGLVTWGSSDGVRQRLNATDEALALAGHGLPARTEFLARLHRGPLRLHLGDAPGFEADLTAATRLADGLTGPEVRPHLLFQQTGLAMLRGEWDLAEELSTEACELYRATSLWGSQCCYALHQFTFRRRDRRLADVLDLLVDTADLQIPLVQTIAILAVAEIGDTAEAARLARRWAPAEPADWTADALVAARAELALTLDGDLDAAYQALLPYQSRQIVIGTATACWGSYDALLARVARRAGLDQIAARHKQAAVDLGRAIGSPWQADPTADW</sequence>
<name>A0ABV9VVE5_9ACTN</name>
<proteinExistence type="inferred from homology"/>
<dbReference type="Gene3D" id="1.10.10.10">
    <property type="entry name" value="Winged helix-like DNA-binding domain superfamily/Winged helix DNA-binding domain"/>
    <property type="match status" value="1"/>
</dbReference>
<protein>
    <submittedName>
        <fullName evidence="7">BTAD domain-containing putative transcriptional regulator</fullName>
    </submittedName>
</protein>
<keyword evidence="2" id="KW-0805">Transcription regulation</keyword>
<dbReference type="PROSITE" id="PS51755">
    <property type="entry name" value="OMPR_PHOB"/>
    <property type="match status" value="1"/>
</dbReference>
<dbReference type="SMART" id="SM00382">
    <property type="entry name" value="AAA"/>
    <property type="match status" value="1"/>
</dbReference>
<keyword evidence="3 5" id="KW-0238">DNA-binding</keyword>
<dbReference type="InterPro" id="IPR001867">
    <property type="entry name" value="OmpR/PhoB-type_DNA-bd"/>
</dbReference>
<evidence type="ECO:0000313" key="8">
    <source>
        <dbReference type="Proteomes" id="UP001595912"/>
    </source>
</evidence>
<dbReference type="Pfam" id="PF03704">
    <property type="entry name" value="BTAD"/>
    <property type="match status" value="1"/>
</dbReference>
<dbReference type="CDD" id="cd15831">
    <property type="entry name" value="BTAD"/>
    <property type="match status" value="1"/>
</dbReference>
<reference evidence="8" key="1">
    <citation type="journal article" date="2019" name="Int. J. Syst. Evol. Microbiol.">
        <title>The Global Catalogue of Microorganisms (GCM) 10K type strain sequencing project: providing services to taxonomists for standard genome sequencing and annotation.</title>
        <authorList>
            <consortium name="The Broad Institute Genomics Platform"/>
            <consortium name="The Broad Institute Genome Sequencing Center for Infectious Disease"/>
            <person name="Wu L."/>
            <person name="Ma J."/>
        </authorList>
    </citation>
    <scope>NUCLEOTIDE SEQUENCE [LARGE SCALE GENOMIC DNA]</scope>
    <source>
        <strain evidence="8">CGMCC 4.7152</strain>
    </source>
</reference>
<evidence type="ECO:0000256" key="1">
    <source>
        <dbReference type="ARBA" id="ARBA00005820"/>
    </source>
</evidence>
<dbReference type="InterPro" id="IPR005158">
    <property type="entry name" value="BTAD"/>
</dbReference>
<dbReference type="Proteomes" id="UP001595912">
    <property type="component" value="Unassembled WGS sequence"/>
</dbReference>
<accession>A0ABV9VVE5</accession>
<dbReference type="InterPro" id="IPR003593">
    <property type="entry name" value="AAA+_ATPase"/>
</dbReference>
<dbReference type="InterPro" id="IPR016032">
    <property type="entry name" value="Sig_transdc_resp-reg_C-effctor"/>
</dbReference>
<dbReference type="SUPFAM" id="SSF48452">
    <property type="entry name" value="TPR-like"/>
    <property type="match status" value="1"/>
</dbReference>
<evidence type="ECO:0000256" key="2">
    <source>
        <dbReference type="ARBA" id="ARBA00023015"/>
    </source>
</evidence>
<dbReference type="InterPro" id="IPR036388">
    <property type="entry name" value="WH-like_DNA-bd_sf"/>
</dbReference>
<feature type="domain" description="OmpR/PhoB-type" evidence="6">
    <location>
        <begin position="1"/>
        <end position="90"/>
    </location>
</feature>
<dbReference type="InterPro" id="IPR041664">
    <property type="entry name" value="AAA_16"/>
</dbReference>
<dbReference type="Pfam" id="PF00486">
    <property type="entry name" value="Trans_reg_C"/>
    <property type="match status" value="1"/>
</dbReference>
<dbReference type="InterPro" id="IPR027417">
    <property type="entry name" value="P-loop_NTPase"/>
</dbReference>
<dbReference type="InterPro" id="IPR051677">
    <property type="entry name" value="AfsR-DnrI-RedD_regulator"/>
</dbReference>
<dbReference type="PANTHER" id="PTHR35807:SF1">
    <property type="entry name" value="TRANSCRIPTIONAL REGULATOR REDD"/>
    <property type="match status" value="1"/>
</dbReference>
<comment type="caution">
    <text evidence="7">The sequence shown here is derived from an EMBL/GenBank/DDBJ whole genome shotgun (WGS) entry which is preliminary data.</text>
</comment>
<feature type="DNA-binding region" description="OmpR/PhoB-type" evidence="5">
    <location>
        <begin position="1"/>
        <end position="90"/>
    </location>
</feature>
<dbReference type="InterPro" id="IPR011990">
    <property type="entry name" value="TPR-like_helical_dom_sf"/>
</dbReference>
<gene>
    <name evidence="7" type="ORF">ACFPIJ_17010</name>
</gene>
<evidence type="ECO:0000259" key="6">
    <source>
        <dbReference type="PROSITE" id="PS51755"/>
    </source>
</evidence>
<comment type="similarity">
    <text evidence="1">Belongs to the AfsR/DnrI/RedD regulatory family.</text>
</comment>
<dbReference type="RefSeq" id="WP_380115976.1">
    <property type="nucleotide sequence ID" value="NZ_JBHSIU010000018.1"/>
</dbReference>
<dbReference type="SMART" id="SM01043">
    <property type="entry name" value="BTAD"/>
    <property type="match status" value="1"/>
</dbReference>
<dbReference type="Gene3D" id="3.40.50.300">
    <property type="entry name" value="P-loop containing nucleotide triphosphate hydrolases"/>
    <property type="match status" value="1"/>
</dbReference>
<dbReference type="SUPFAM" id="SSF52540">
    <property type="entry name" value="P-loop containing nucleoside triphosphate hydrolases"/>
    <property type="match status" value="1"/>
</dbReference>
<dbReference type="PANTHER" id="PTHR35807">
    <property type="entry name" value="TRANSCRIPTIONAL REGULATOR REDD-RELATED"/>
    <property type="match status" value="1"/>
</dbReference>
<organism evidence="7 8">
    <name type="scientific">Dactylosporangium cerinum</name>
    <dbReference type="NCBI Taxonomy" id="1434730"/>
    <lineage>
        <taxon>Bacteria</taxon>
        <taxon>Bacillati</taxon>
        <taxon>Actinomycetota</taxon>
        <taxon>Actinomycetes</taxon>
        <taxon>Micromonosporales</taxon>
        <taxon>Micromonosporaceae</taxon>
        <taxon>Dactylosporangium</taxon>
    </lineage>
</organism>
<dbReference type="EMBL" id="JBHSIU010000018">
    <property type="protein sequence ID" value="MFC4999526.1"/>
    <property type="molecule type" value="Genomic_DNA"/>
</dbReference>
<dbReference type="SUPFAM" id="SSF46894">
    <property type="entry name" value="C-terminal effector domain of the bipartite response regulators"/>
    <property type="match status" value="1"/>
</dbReference>
<evidence type="ECO:0000256" key="4">
    <source>
        <dbReference type="ARBA" id="ARBA00023163"/>
    </source>
</evidence>
<dbReference type="Gene3D" id="1.25.40.10">
    <property type="entry name" value="Tetratricopeptide repeat domain"/>
    <property type="match status" value="2"/>
</dbReference>
<keyword evidence="8" id="KW-1185">Reference proteome</keyword>
<keyword evidence="4" id="KW-0804">Transcription</keyword>
<evidence type="ECO:0000256" key="5">
    <source>
        <dbReference type="PROSITE-ProRule" id="PRU01091"/>
    </source>
</evidence>